<dbReference type="InterPro" id="IPR055597">
    <property type="entry name" value="DUF7173"/>
</dbReference>
<evidence type="ECO:0000313" key="2">
    <source>
        <dbReference type="Proteomes" id="UP000828678"/>
    </source>
</evidence>
<protein>
    <submittedName>
        <fullName evidence="1">Gam-like host-nuclease inhibitor protein</fullName>
    </submittedName>
</protein>
<sequence>MNTNAQRDALILVWQESQKALAKAKEDEAQNRQNVIALFEAEADASGVRNIDLGNGYKLKVTFKLNHKLTGDVAKMLEKLEKTGEEGKFIADRLVKFEPKLALTEYKNLSDKMRKIADEFIVTSPALPSVELVEPKSK</sequence>
<dbReference type="Pfam" id="PF23791">
    <property type="entry name" value="DUF7173"/>
    <property type="match status" value="1"/>
</dbReference>
<accession>A0AAE7X0M5</accession>
<organism evidence="1 2">
    <name type="scientific">Erwinia phage AH03</name>
    <dbReference type="NCBI Taxonomy" id="2869568"/>
    <lineage>
        <taxon>Viruses</taxon>
        <taxon>Duplodnaviria</taxon>
        <taxon>Heunggongvirae</taxon>
        <taxon>Uroviricota</taxon>
        <taxon>Caudoviricetes</taxon>
        <taxon>Ahotrevirus</taxon>
        <taxon>Ahotrevirus AH03</taxon>
    </lineage>
</organism>
<evidence type="ECO:0000313" key="1">
    <source>
        <dbReference type="EMBL" id="QZA70473.1"/>
    </source>
</evidence>
<dbReference type="Proteomes" id="UP000828678">
    <property type="component" value="Segment"/>
</dbReference>
<proteinExistence type="predicted"/>
<reference evidence="1" key="1">
    <citation type="submission" date="2021-07" db="EMBL/GenBank/DDBJ databases">
        <authorList>
            <person name="Roth S.J."/>
            <person name="Krukonis G.P."/>
            <person name="Delesalle V.A."/>
        </authorList>
    </citation>
    <scope>NUCLEOTIDE SEQUENCE</scope>
</reference>
<name>A0AAE7X0M5_9CAUD</name>
<keyword evidence="2" id="KW-1185">Reference proteome</keyword>
<dbReference type="EMBL" id="MZ501266">
    <property type="protein sequence ID" value="QZA70473.1"/>
    <property type="molecule type" value="Genomic_DNA"/>
</dbReference>
<gene>
    <name evidence="1" type="primary">63</name>
    <name evidence="1" type="ORF">AH03_63</name>
</gene>